<protein>
    <submittedName>
        <fullName evidence="1">Uncharacterized protein</fullName>
    </submittedName>
</protein>
<gene>
    <name evidence="1" type="ORF">LTR37_003318</name>
</gene>
<reference evidence="1" key="1">
    <citation type="submission" date="2023-07" db="EMBL/GenBank/DDBJ databases">
        <title>Black Yeasts Isolated from many extreme environments.</title>
        <authorList>
            <person name="Coleine C."/>
            <person name="Stajich J.E."/>
            <person name="Selbmann L."/>
        </authorList>
    </citation>
    <scope>NUCLEOTIDE SEQUENCE</scope>
    <source>
        <strain evidence="1">CCFEE 5714</strain>
    </source>
</reference>
<name>A0ACC3NQ33_9PEZI</name>
<comment type="caution">
    <text evidence="1">The sequence shown here is derived from an EMBL/GenBank/DDBJ whole genome shotgun (WGS) entry which is preliminary data.</text>
</comment>
<proteinExistence type="predicted"/>
<keyword evidence="2" id="KW-1185">Reference proteome</keyword>
<dbReference type="Proteomes" id="UP001281147">
    <property type="component" value="Unassembled WGS sequence"/>
</dbReference>
<dbReference type="EMBL" id="JAUTXU010000019">
    <property type="protein sequence ID" value="KAK3721028.1"/>
    <property type="molecule type" value="Genomic_DNA"/>
</dbReference>
<accession>A0ACC3NQ33</accession>
<organism evidence="1 2">
    <name type="scientific">Vermiconidia calcicola</name>
    <dbReference type="NCBI Taxonomy" id="1690605"/>
    <lineage>
        <taxon>Eukaryota</taxon>
        <taxon>Fungi</taxon>
        <taxon>Dikarya</taxon>
        <taxon>Ascomycota</taxon>
        <taxon>Pezizomycotina</taxon>
        <taxon>Dothideomycetes</taxon>
        <taxon>Dothideomycetidae</taxon>
        <taxon>Mycosphaerellales</taxon>
        <taxon>Extremaceae</taxon>
        <taxon>Vermiconidia</taxon>
    </lineage>
</organism>
<sequence length="125" mass="14422">MPHATQDSRADYGTQHIEICRLFQADEPIWPLLCRQVNIALADEGLPQKFRAEYELILALDTRKAAWVAEEHIERARDVITDMHSALEEDEIEDHEREYIRHAIASLNAMVATVEADLEDMPREV</sequence>
<evidence type="ECO:0000313" key="1">
    <source>
        <dbReference type="EMBL" id="KAK3721028.1"/>
    </source>
</evidence>
<evidence type="ECO:0000313" key="2">
    <source>
        <dbReference type="Proteomes" id="UP001281147"/>
    </source>
</evidence>